<organism evidence="6 7">
    <name type="scientific">candidate division WWE3 bacterium RIFOXYA2_FULL_46_9</name>
    <dbReference type="NCBI Taxonomy" id="1802636"/>
    <lineage>
        <taxon>Bacteria</taxon>
        <taxon>Katanobacteria</taxon>
    </lineage>
</organism>
<accession>A0A1F4W2G0</accession>
<dbReference type="Gene3D" id="2.40.50.100">
    <property type="match status" value="1"/>
</dbReference>
<dbReference type="Pfam" id="PF25975">
    <property type="entry name" value="CzcB_C"/>
    <property type="match status" value="1"/>
</dbReference>
<evidence type="ECO:0000313" key="7">
    <source>
        <dbReference type="Proteomes" id="UP000176614"/>
    </source>
</evidence>
<protein>
    <recommendedName>
        <fullName evidence="5">CzcB-like C-terminal circularly permuted SH3-like domain-containing protein</fullName>
    </recommendedName>
</protein>
<dbReference type="InterPro" id="IPR006143">
    <property type="entry name" value="RND_pump_MFP"/>
</dbReference>
<dbReference type="GO" id="GO:0022857">
    <property type="term" value="F:transmembrane transporter activity"/>
    <property type="evidence" value="ECO:0007669"/>
    <property type="project" value="InterPro"/>
</dbReference>
<dbReference type="GO" id="GO:0016020">
    <property type="term" value="C:membrane"/>
    <property type="evidence" value="ECO:0007669"/>
    <property type="project" value="InterPro"/>
</dbReference>
<dbReference type="EMBL" id="MEVT01000005">
    <property type="protein sequence ID" value="OGC63604.1"/>
    <property type="molecule type" value="Genomic_DNA"/>
</dbReference>
<comment type="subcellular location">
    <subcellularLocation>
        <location evidence="1">Cell envelope</location>
    </subcellularLocation>
</comment>
<evidence type="ECO:0000256" key="3">
    <source>
        <dbReference type="ARBA" id="ARBA00023054"/>
    </source>
</evidence>
<feature type="domain" description="CzcB-like C-terminal circularly permuted SH3-like" evidence="5">
    <location>
        <begin position="329"/>
        <end position="381"/>
    </location>
</feature>
<dbReference type="InterPro" id="IPR050465">
    <property type="entry name" value="UPF0194_transport"/>
</dbReference>
<dbReference type="AlphaFoldDB" id="A0A1F4W2G0"/>
<dbReference type="NCBIfam" id="TIGR01730">
    <property type="entry name" value="RND_mfp"/>
    <property type="match status" value="1"/>
</dbReference>
<name>A0A1F4W2G0_UNCKA</name>
<reference evidence="6 7" key="1">
    <citation type="journal article" date="2016" name="Nat. Commun.">
        <title>Thousands of microbial genomes shed light on interconnected biogeochemical processes in an aquifer system.</title>
        <authorList>
            <person name="Anantharaman K."/>
            <person name="Brown C.T."/>
            <person name="Hug L.A."/>
            <person name="Sharon I."/>
            <person name="Castelle C.J."/>
            <person name="Probst A.J."/>
            <person name="Thomas B.C."/>
            <person name="Singh A."/>
            <person name="Wilkins M.J."/>
            <person name="Karaoz U."/>
            <person name="Brodie E.L."/>
            <person name="Williams K.H."/>
            <person name="Hubbard S.S."/>
            <person name="Banfield J.F."/>
        </authorList>
    </citation>
    <scope>NUCLEOTIDE SEQUENCE [LARGE SCALE GENOMIC DNA]</scope>
</reference>
<sequence length="409" mass="44167">MRKLITRKRLFVTLLITGLAIGGYFIYTNQAKYKILSQSKTQTLTAKVQRGTLKDSVSSSGQIESANYLPVTTAVNGIVEKVYVKEGEVVSKGQKLMSVTLNSDGQESLSQAWNTYLSAKNSLDSANNKLYALESALINATESFDTEKEGNSYQTHDERVSYKLAENTYLTAKADYESQENSIQQAKASLNKAWLAYQAASPQILAPESGTIANIVVVEGMDIANSLSERTSATVASIKREGTPIASLNVSEVDINKISVSQTVYLTLNSLPKQTFNGKVVGIDKIGTVSSGVSNYPVIVKFDAEQDKVLPNMGVDGDIVIAEKQDVLYVPTSAITTRKGETSVKVKKGEQFVDTKVEMGIKTTDFTEILSGVSEGEEVVINSLPTSGFTTTSPQTNRQGGGFIPGFGR</sequence>
<dbReference type="Gene3D" id="2.40.420.20">
    <property type="match status" value="1"/>
</dbReference>
<dbReference type="InterPro" id="IPR058649">
    <property type="entry name" value="CzcB_C"/>
</dbReference>
<keyword evidence="3" id="KW-0175">Coiled coil</keyword>
<feature type="region of interest" description="Disordered" evidence="4">
    <location>
        <begin position="386"/>
        <end position="409"/>
    </location>
</feature>
<dbReference type="Gene3D" id="2.40.30.170">
    <property type="match status" value="1"/>
</dbReference>
<evidence type="ECO:0000313" key="6">
    <source>
        <dbReference type="EMBL" id="OGC63604.1"/>
    </source>
</evidence>
<comment type="similarity">
    <text evidence="2">Belongs to the membrane fusion protein (MFP) (TC 8.A.1) family.</text>
</comment>
<dbReference type="GO" id="GO:0030313">
    <property type="term" value="C:cell envelope"/>
    <property type="evidence" value="ECO:0007669"/>
    <property type="project" value="UniProtKB-SubCell"/>
</dbReference>
<evidence type="ECO:0000256" key="1">
    <source>
        <dbReference type="ARBA" id="ARBA00004196"/>
    </source>
</evidence>
<evidence type="ECO:0000256" key="4">
    <source>
        <dbReference type="SAM" id="MobiDB-lite"/>
    </source>
</evidence>
<proteinExistence type="inferred from homology"/>
<evidence type="ECO:0000259" key="5">
    <source>
        <dbReference type="Pfam" id="PF25975"/>
    </source>
</evidence>
<feature type="compositionally biased region" description="Polar residues" evidence="4">
    <location>
        <begin position="386"/>
        <end position="398"/>
    </location>
</feature>
<dbReference type="Proteomes" id="UP000176614">
    <property type="component" value="Unassembled WGS sequence"/>
</dbReference>
<gene>
    <name evidence="6" type="ORF">A2264_04530</name>
</gene>
<dbReference type="SUPFAM" id="SSF111369">
    <property type="entry name" value="HlyD-like secretion proteins"/>
    <property type="match status" value="1"/>
</dbReference>
<dbReference type="PANTHER" id="PTHR32347">
    <property type="entry name" value="EFFLUX SYSTEM COMPONENT YKNX-RELATED"/>
    <property type="match status" value="1"/>
</dbReference>
<comment type="caution">
    <text evidence="6">The sequence shown here is derived from an EMBL/GenBank/DDBJ whole genome shotgun (WGS) entry which is preliminary data.</text>
</comment>
<feature type="compositionally biased region" description="Gly residues" evidence="4">
    <location>
        <begin position="399"/>
        <end position="409"/>
    </location>
</feature>
<evidence type="ECO:0000256" key="2">
    <source>
        <dbReference type="ARBA" id="ARBA00009477"/>
    </source>
</evidence>